<dbReference type="EMBL" id="CAOF01000146">
    <property type="protein sequence ID" value="CCO48447.1"/>
    <property type="molecule type" value="Genomic_DNA"/>
</dbReference>
<reference evidence="1 2" key="1">
    <citation type="journal article" date="2013" name="ISME J.">
        <title>Comparative genomics of pathogenic lineages of Vibrio nigripulchritudo identifies virulence-associated traits.</title>
        <authorList>
            <person name="Goudenege D."/>
            <person name="Labreuche Y."/>
            <person name="Krin E."/>
            <person name="Ansquer D."/>
            <person name="Mangenot S."/>
            <person name="Calteau A."/>
            <person name="Medigue C."/>
            <person name="Mazel D."/>
            <person name="Polz M.F."/>
            <person name="Le Roux F."/>
        </authorList>
    </citation>
    <scope>NUCLEOTIDE SEQUENCE [LARGE SCALE GENOMIC DNA]</scope>
    <source>
        <strain evidence="1 2">SOn1</strain>
    </source>
</reference>
<organism evidence="1 2">
    <name type="scientific">Vibrio nigripulchritudo SOn1</name>
    <dbReference type="NCBI Taxonomy" id="1238450"/>
    <lineage>
        <taxon>Bacteria</taxon>
        <taxon>Pseudomonadati</taxon>
        <taxon>Pseudomonadota</taxon>
        <taxon>Gammaproteobacteria</taxon>
        <taxon>Vibrionales</taxon>
        <taxon>Vibrionaceae</taxon>
        <taxon>Vibrio</taxon>
    </lineage>
</organism>
<name>A0AAV2VV03_9VIBR</name>
<gene>
    <name evidence="1" type="ORF">VIBNISOn1_530016</name>
</gene>
<evidence type="ECO:0000313" key="1">
    <source>
        <dbReference type="EMBL" id="CCO48447.1"/>
    </source>
</evidence>
<evidence type="ECO:0000313" key="2">
    <source>
        <dbReference type="Proteomes" id="UP000018211"/>
    </source>
</evidence>
<comment type="caution">
    <text evidence="1">The sequence shown here is derived from an EMBL/GenBank/DDBJ whole genome shotgun (WGS) entry which is preliminary data.</text>
</comment>
<sequence>MSKVHLIDPKNKNNLSDYANAVGKLSLICVASTETLRSFLTNHYGVNLEQLSTLHNQYFARPINLDDNDDINSAIDRVLERCANKNVSVKEALKLLFPNCSNDAVCSYSEHETINAYQTVCVDQQIDFMRKAESENWALCRG</sequence>
<accession>A0AAV2VV03</accession>
<dbReference type="Proteomes" id="UP000018211">
    <property type="component" value="Unassembled WGS sequence"/>
</dbReference>
<dbReference type="RefSeq" id="WP_022612928.1">
    <property type="nucleotide sequence ID" value="NZ_LK391965.1"/>
</dbReference>
<protein>
    <submittedName>
        <fullName evidence="1">Uncharacterized protein</fullName>
    </submittedName>
</protein>
<dbReference type="AlphaFoldDB" id="A0AAV2VV03"/>
<proteinExistence type="predicted"/>